<protein>
    <submittedName>
        <fullName evidence="4">TSA: Wollemia nobilis Ref_Wollemi_Transcript_12236_706 transcribed RNA sequence</fullName>
    </submittedName>
</protein>
<keyword evidence="3" id="KW-0812">Transmembrane</keyword>
<proteinExistence type="inferred from homology"/>
<evidence type="ECO:0000256" key="3">
    <source>
        <dbReference type="SAM" id="Phobius"/>
    </source>
</evidence>
<keyword evidence="3" id="KW-0472">Membrane</keyword>
<dbReference type="GO" id="GO:0005509">
    <property type="term" value="F:calcium ion binding"/>
    <property type="evidence" value="ECO:0007669"/>
    <property type="project" value="TreeGrafter"/>
</dbReference>
<evidence type="ECO:0000313" key="4">
    <source>
        <dbReference type="EMBL" id="JAG87539.1"/>
    </source>
</evidence>
<evidence type="ECO:0000256" key="2">
    <source>
        <dbReference type="SAM" id="MobiDB-lite"/>
    </source>
</evidence>
<feature type="transmembrane region" description="Helical" evidence="3">
    <location>
        <begin position="84"/>
        <end position="105"/>
    </location>
</feature>
<dbReference type="Pfam" id="PF05042">
    <property type="entry name" value="Caleosin"/>
    <property type="match status" value="1"/>
</dbReference>
<organism evidence="4">
    <name type="scientific">Wollemia nobilis</name>
    <dbReference type="NCBI Taxonomy" id="56998"/>
    <lineage>
        <taxon>Eukaryota</taxon>
        <taxon>Viridiplantae</taxon>
        <taxon>Streptophyta</taxon>
        <taxon>Embryophyta</taxon>
        <taxon>Tracheophyta</taxon>
        <taxon>Spermatophyta</taxon>
        <taxon>Pinopsida</taxon>
        <taxon>Pinidae</taxon>
        <taxon>Conifers II</taxon>
        <taxon>Araucariales</taxon>
        <taxon>Araucariaceae</taxon>
        <taxon>Wollemia</taxon>
    </lineage>
</organism>
<dbReference type="InterPro" id="IPR007736">
    <property type="entry name" value="Caleosin-related"/>
</dbReference>
<reference evidence="4" key="1">
    <citation type="submission" date="2015-02" db="EMBL/GenBank/DDBJ databases">
        <title>A transcriptome of Wollemia nobilis - a relic of Gondwana.</title>
        <authorList>
            <person name="Chia J.Y."/>
            <person name="Leong Y.S."/>
            <person name="Abdul Karim S."/>
            <person name="Wan Azmi N."/>
            <person name="Hercus R."/>
            <person name="Croft L."/>
        </authorList>
    </citation>
    <scope>NUCLEOTIDE SEQUENCE</scope>
    <source>
        <strain evidence="4">MaeBrown</strain>
        <tissue evidence="4">Leaf</tissue>
    </source>
</reference>
<accession>A0A0C9RUU0</accession>
<name>A0A0C9RUU0_9CONI</name>
<feature type="region of interest" description="Disordered" evidence="2">
    <location>
        <begin position="1"/>
        <end position="25"/>
    </location>
</feature>
<dbReference type="EMBL" id="GCHU01012163">
    <property type="protein sequence ID" value="JAG87539.1"/>
    <property type="molecule type" value="Transcribed_RNA"/>
</dbReference>
<feature type="compositionally biased region" description="Polar residues" evidence="2">
    <location>
        <begin position="1"/>
        <end position="11"/>
    </location>
</feature>
<keyword evidence="3" id="KW-1133">Transmembrane helix</keyword>
<comment type="similarity">
    <text evidence="1">Belongs to the caleosin family.</text>
</comment>
<dbReference type="AlphaFoldDB" id="A0A0C9RUU0"/>
<dbReference type="GO" id="GO:0004497">
    <property type="term" value="F:monooxygenase activity"/>
    <property type="evidence" value="ECO:0007669"/>
    <property type="project" value="TreeGrafter"/>
</dbReference>
<evidence type="ECO:0000256" key="1">
    <source>
        <dbReference type="ARBA" id="ARBA00006765"/>
    </source>
</evidence>
<dbReference type="PANTHER" id="PTHR31495">
    <property type="entry name" value="PEROXYGENASE 3-RELATED"/>
    <property type="match status" value="1"/>
</dbReference>
<dbReference type="PANTHER" id="PTHR31495:SF20">
    <property type="entry name" value="CALEOSIN-RELATED FAMILY PROTEIN"/>
    <property type="match status" value="1"/>
</dbReference>
<sequence>MASDESLQTTAPKAPVTADHRVNPNLDDQLPKPFLPRALAAVDTENISGTVPGHNHNGMSVLQQHVAFFDRNNDGIVYPWETYMGFRAVGFNIILSFVGSFLINLSMSYPTLPGWFPSPFFPIYIDRIHRAKHGSDSEVYDTEGRIANKVEWILAYILAKDDEGSLPKEAARGVFDGSLFEYCEKQRMSRKND</sequence>